<accession>A0AAD5SRV9</accession>
<feature type="region of interest" description="Disordered" evidence="2">
    <location>
        <begin position="178"/>
        <end position="205"/>
    </location>
</feature>
<dbReference type="PANTHER" id="PTHR46572:SF2">
    <property type="entry name" value="RHO1 GDP-GTP EXCHANGE PROTEIN 1-RELATED"/>
    <property type="match status" value="1"/>
</dbReference>
<name>A0AAD5SRV9_9FUNG</name>
<gene>
    <name evidence="5" type="primary">ROM2_3</name>
    <name evidence="5" type="ORF">HK100_006068</name>
</gene>
<dbReference type="InterPro" id="IPR001180">
    <property type="entry name" value="CNH_dom"/>
</dbReference>
<dbReference type="Proteomes" id="UP001211907">
    <property type="component" value="Unassembled WGS sequence"/>
</dbReference>
<keyword evidence="3" id="KW-0812">Transmembrane</keyword>
<proteinExistence type="predicted"/>
<protein>
    <submittedName>
        <fullName evidence="5">RHO1 GDP-GTP exchange protein 2</fullName>
    </submittedName>
</protein>
<organism evidence="5 6">
    <name type="scientific">Physocladia obscura</name>
    <dbReference type="NCBI Taxonomy" id="109957"/>
    <lineage>
        <taxon>Eukaryota</taxon>
        <taxon>Fungi</taxon>
        <taxon>Fungi incertae sedis</taxon>
        <taxon>Chytridiomycota</taxon>
        <taxon>Chytridiomycota incertae sedis</taxon>
        <taxon>Chytridiomycetes</taxon>
        <taxon>Chytridiales</taxon>
        <taxon>Chytriomycetaceae</taxon>
        <taxon>Physocladia</taxon>
    </lineage>
</organism>
<evidence type="ECO:0000256" key="1">
    <source>
        <dbReference type="ARBA" id="ARBA00022658"/>
    </source>
</evidence>
<dbReference type="InterPro" id="IPR052233">
    <property type="entry name" value="Rho-type_GEFs"/>
</dbReference>
<dbReference type="PANTHER" id="PTHR46572">
    <property type="entry name" value="RHO1 GDP-GTP EXCHANGE PROTEIN 1-RELATED"/>
    <property type="match status" value="1"/>
</dbReference>
<evidence type="ECO:0000259" key="4">
    <source>
        <dbReference type="PROSITE" id="PS50219"/>
    </source>
</evidence>
<reference evidence="5" key="1">
    <citation type="submission" date="2020-05" db="EMBL/GenBank/DDBJ databases">
        <title>Phylogenomic resolution of chytrid fungi.</title>
        <authorList>
            <person name="Stajich J.E."/>
            <person name="Amses K."/>
            <person name="Simmons R."/>
            <person name="Seto K."/>
            <person name="Myers J."/>
            <person name="Bonds A."/>
            <person name="Quandt C.A."/>
            <person name="Barry K."/>
            <person name="Liu P."/>
            <person name="Grigoriev I."/>
            <person name="Longcore J.E."/>
            <person name="James T.Y."/>
        </authorList>
    </citation>
    <scope>NUCLEOTIDE SEQUENCE</scope>
    <source>
        <strain evidence="5">JEL0513</strain>
    </source>
</reference>
<evidence type="ECO:0000256" key="2">
    <source>
        <dbReference type="SAM" id="MobiDB-lite"/>
    </source>
</evidence>
<sequence length="294" mass="32333">MYYYFGRAKEFYIPTEASSIHILKTKLCVGCTKGFEIVDLETLETQALLDPSDESLDFVLAREDMKPMSVFKITDSEYLLCYDEFGFFVDRMGRRTRESQIMNWFGVPTAFAYISPYILSFDASFIEIRNTDSGDLSQIVYANSIKVLHIGRTFILGSSLQSGDDRQSMFQIRSLDSNELDENSRQSCSSDDGAGGGRSSVGSRQSAGVAASAAVGDTPSVIIGQLTSTVEDAVLEEEEEEEADVVVRLVVAAKQEQEQKHQNVVGVVVDEEDNNMEDSGMAVAGGTSETTEES</sequence>
<feature type="region of interest" description="Disordered" evidence="2">
    <location>
        <begin position="271"/>
        <end position="294"/>
    </location>
</feature>
<evidence type="ECO:0000313" key="6">
    <source>
        <dbReference type="Proteomes" id="UP001211907"/>
    </source>
</evidence>
<evidence type="ECO:0000256" key="3">
    <source>
        <dbReference type="SAM" id="Phobius"/>
    </source>
</evidence>
<dbReference type="PROSITE" id="PS50219">
    <property type="entry name" value="CNH"/>
    <property type="match status" value="1"/>
</dbReference>
<dbReference type="Pfam" id="PF00780">
    <property type="entry name" value="CNH"/>
    <property type="match status" value="1"/>
</dbReference>
<dbReference type="EMBL" id="JADGJH010002817">
    <property type="protein sequence ID" value="KAJ3094655.1"/>
    <property type="molecule type" value="Genomic_DNA"/>
</dbReference>
<feature type="domain" description="CNH" evidence="4">
    <location>
        <begin position="1"/>
        <end position="155"/>
    </location>
</feature>
<dbReference type="AlphaFoldDB" id="A0AAD5SRV9"/>
<feature type="transmembrane region" description="Helical" evidence="3">
    <location>
        <begin position="101"/>
        <end position="119"/>
    </location>
</feature>
<comment type="caution">
    <text evidence="5">The sequence shown here is derived from an EMBL/GenBank/DDBJ whole genome shotgun (WGS) entry which is preliminary data.</text>
</comment>
<keyword evidence="3" id="KW-0472">Membrane</keyword>
<keyword evidence="6" id="KW-1185">Reference proteome</keyword>
<keyword evidence="1" id="KW-0344">Guanine-nucleotide releasing factor</keyword>
<dbReference type="GO" id="GO:0005085">
    <property type="term" value="F:guanyl-nucleotide exchange factor activity"/>
    <property type="evidence" value="ECO:0007669"/>
    <property type="project" value="UniProtKB-KW"/>
</dbReference>
<evidence type="ECO:0000313" key="5">
    <source>
        <dbReference type="EMBL" id="KAJ3094655.1"/>
    </source>
</evidence>
<keyword evidence="3" id="KW-1133">Transmembrane helix</keyword>